<dbReference type="InterPro" id="IPR001357">
    <property type="entry name" value="BRCT_dom"/>
</dbReference>
<dbReference type="InterPro" id="IPR003961">
    <property type="entry name" value="FN3_dom"/>
</dbReference>
<comment type="caution">
    <text evidence="3">The sequence shown here is derived from an EMBL/GenBank/DDBJ whole genome shotgun (WGS) entry which is preliminary data.</text>
</comment>
<dbReference type="PANTHER" id="PTHR47351">
    <property type="entry name" value="CHITIN BIOSYNTHESIS PROTEIN CHS5"/>
    <property type="match status" value="1"/>
</dbReference>
<dbReference type="Gene3D" id="2.60.40.10">
    <property type="entry name" value="Immunoglobulins"/>
    <property type="match status" value="1"/>
</dbReference>
<feature type="domain" description="Fibronectin type-III" evidence="2">
    <location>
        <begin position="79"/>
        <end position="171"/>
    </location>
</feature>
<dbReference type="Pfam" id="PF12738">
    <property type="entry name" value="PTCB-BRCT"/>
    <property type="match status" value="1"/>
</dbReference>
<dbReference type="InterPro" id="IPR031673">
    <property type="entry name" value="Chs5_N"/>
</dbReference>
<protein>
    <recommendedName>
        <fullName evidence="5">BRCT domain-containing protein</fullName>
    </recommendedName>
</protein>
<dbReference type="InterPro" id="IPR052827">
    <property type="entry name" value="CHS_Export/Cell_Fusion_Reg"/>
</dbReference>
<organism evidence="3 4">
    <name type="scientific">Powellomyces hirtus</name>
    <dbReference type="NCBI Taxonomy" id="109895"/>
    <lineage>
        <taxon>Eukaryota</taxon>
        <taxon>Fungi</taxon>
        <taxon>Fungi incertae sedis</taxon>
        <taxon>Chytridiomycota</taxon>
        <taxon>Chytridiomycota incertae sedis</taxon>
        <taxon>Chytridiomycetes</taxon>
        <taxon>Spizellomycetales</taxon>
        <taxon>Powellomycetaceae</taxon>
        <taxon>Powellomyces</taxon>
    </lineage>
</organism>
<dbReference type="GO" id="GO:0000747">
    <property type="term" value="P:conjugation with cellular fusion"/>
    <property type="evidence" value="ECO:0007669"/>
    <property type="project" value="TreeGrafter"/>
</dbReference>
<evidence type="ECO:0000313" key="4">
    <source>
        <dbReference type="Proteomes" id="UP000318582"/>
    </source>
</evidence>
<evidence type="ECO:0000259" key="2">
    <source>
        <dbReference type="PROSITE" id="PS50853"/>
    </source>
</evidence>
<dbReference type="PROSITE" id="PS50172">
    <property type="entry name" value="BRCT"/>
    <property type="match status" value="1"/>
</dbReference>
<reference evidence="3 4" key="1">
    <citation type="journal article" date="2019" name="Sci. Rep.">
        <title>Comparative genomics of chytrid fungi reveal insights into the obligate biotrophic and pathogenic lifestyle of Synchytrium endobioticum.</title>
        <authorList>
            <person name="van de Vossenberg B.T.L.H."/>
            <person name="Warris S."/>
            <person name="Nguyen H.D.T."/>
            <person name="van Gent-Pelzer M.P.E."/>
            <person name="Joly D.L."/>
            <person name="van de Geest H.C."/>
            <person name="Bonants P.J.M."/>
            <person name="Smith D.S."/>
            <person name="Levesque C.A."/>
            <person name="van der Lee T.A.J."/>
        </authorList>
    </citation>
    <scope>NUCLEOTIDE SEQUENCE [LARGE SCALE GENOMIC DNA]</scope>
    <source>
        <strain evidence="3 4">CBS 809.83</strain>
    </source>
</reference>
<dbReference type="PANTHER" id="PTHR47351:SF1">
    <property type="entry name" value="CHITIN BIOSYNTHESIS PROTEIN CHS5"/>
    <property type="match status" value="1"/>
</dbReference>
<gene>
    <name evidence="3" type="ORF">PhCBS80983_g04660</name>
</gene>
<dbReference type="GO" id="GO:0046983">
    <property type="term" value="F:protein dimerization activity"/>
    <property type="evidence" value="ECO:0007669"/>
    <property type="project" value="InterPro"/>
</dbReference>
<name>A0A507DZL4_9FUNG</name>
<dbReference type="Pfam" id="PF16892">
    <property type="entry name" value="CHS5_N"/>
    <property type="match status" value="1"/>
</dbReference>
<dbReference type="InterPro" id="IPR013783">
    <property type="entry name" value="Ig-like_fold"/>
</dbReference>
<dbReference type="Pfam" id="PF16893">
    <property type="entry name" value="fn3_2"/>
    <property type="match status" value="1"/>
</dbReference>
<dbReference type="InterPro" id="IPR031669">
    <property type="entry name" value="Fn3_2"/>
</dbReference>
<accession>A0A507DZL4</accession>
<evidence type="ECO:0008006" key="5">
    <source>
        <dbReference type="Google" id="ProtNLM"/>
    </source>
</evidence>
<dbReference type="InterPro" id="IPR036116">
    <property type="entry name" value="FN3_sf"/>
</dbReference>
<dbReference type="Gene3D" id="3.40.50.10190">
    <property type="entry name" value="BRCT domain"/>
    <property type="match status" value="1"/>
</dbReference>
<proteinExistence type="predicted"/>
<evidence type="ECO:0000259" key="1">
    <source>
        <dbReference type="PROSITE" id="PS50172"/>
    </source>
</evidence>
<dbReference type="GO" id="GO:0005802">
    <property type="term" value="C:trans-Golgi network"/>
    <property type="evidence" value="ECO:0007669"/>
    <property type="project" value="TreeGrafter"/>
</dbReference>
<dbReference type="SUPFAM" id="SSF49265">
    <property type="entry name" value="Fibronectin type III"/>
    <property type="match status" value="1"/>
</dbReference>
<dbReference type="GO" id="GO:0034044">
    <property type="term" value="C:exomer complex"/>
    <property type="evidence" value="ECO:0007669"/>
    <property type="project" value="TreeGrafter"/>
</dbReference>
<dbReference type="SMART" id="SM00292">
    <property type="entry name" value="BRCT"/>
    <property type="match status" value="1"/>
</dbReference>
<dbReference type="EMBL" id="QEAQ01000080">
    <property type="protein sequence ID" value="TPX56260.1"/>
    <property type="molecule type" value="Genomic_DNA"/>
</dbReference>
<dbReference type="CDD" id="cd13945">
    <property type="entry name" value="Chs5_N"/>
    <property type="match status" value="1"/>
</dbReference>
<dbReference type="PROSITE" id="PS50853">
    <property type="entry name" value="FN3"/>
    <property type="match status" value="1"/>
</dbReference>
<sequence length="267" mass="29383">MLQEVTSVQFTIGKVDAGMAMLLSPHHHLIEFPSQILPDGVTTGSIINITIERNHEEERRQAEDFLSLQEEIHLSFSQPPKVPEISLKSVTQTSAIIHWDALVLHAADLRGIDVYRNGQRLNLTVAPTATSVKLSGLDVSHEYEVWTDVRTSAGVLQSNKIRIKTHAMENLTGINVSFGSFATTQEVDPLMDLVARIGANFTDELTTDNTHLVCTVAKGPKYEKAVEWNIPIVSPEFLKACQAQGKIQPATAFYVSNPTSAKPSTDK</sequence>
<dbReference type="CDD" id="cd17742">
    <property type="entry name" value="BRCT_CHS5_like"/>
    <property type="match status" value="1"/>
</dbReference>
<dbReference type="GO" id="GO:0006893">
    <property type="term" value="P:Golgi to plasma membrane transport"/>
    <property type="evidence" value="ECO:0007669"/>
    <property type="project" value="TreeGrafter"/>
</dbReference>
<dbReference type="Proteomes" id="UP000318582">
    <property type="component" value="Unassembled WGS sequence"/>
</dbReference>
<evidence type="ECO:0000313" key="3">
    <source>
        <dbReference type="EMBL" id="TPX56260.1"/>
    </source>
</evidence>
<dbReference type="AlphaFoldDB" id="A0A507DZL4"/>
<dbReference type="CDD" id="cd00063">
    <property type="entry name" value="FN3"/>
    <property type="match status" value="1"/>
</dbReference>
<dbReference type="Gene3D" id="6.20.120.50">
    <property type="match status" value="1"/>
</dbReference>
<dbReference type="InterPro" id="IPR036420">
    <property type="entry name" value="BRCT_dom_sf"/>
</dbReference>
<dbReference type="SUPFAM" id="SSF52113">
    <property type="entry name" value="BRCT domain"/>
    <property type="match status" value="1"/>
</dbReference>
<feature type="domain" description="BRCT" evidence="1">
    <location>
        <begin position="166"/>
        <end position="255"/>
    </location>
</feature>
<keyword evidence="4" id="KW-1185">Reference proteome</keyword>
<dbReference type="STRING" id="109895.A0A507DZL4"/>